<accession>A0A9X2MFX4</accession>
<organism evidence="2 3">
    <name type="scientific">Anaerosalibacter massiliensis</name>
    <dbReference type="NCBI Taxonomy" id="1347392"/>
    <lineage>
        <taxon>Bacteria</taxon>
        <taxon>Bacillati</taxon>
        <taxon>Bacillota</taxon>
        <taxon>Tissierellia</taxon>
        <taxon>Tissierellales</taxon>
        <taxon>Sporanaerobacteraceae</taxon>
        <taxon>Anaerosalibacter</taxon>
    </lineage>
</organism>
<keyword evidence="3" id="KW-1185">Reference proteome</keyword>
<proteinExistence type="predicted"/>
<evidence type="ECO:0000313" key="2">
    <source>
        <dbReference type="EMBL" id="MCR2042851.1"/>
    </source>
</evidence>
<reference evidence="2" key="1">
    <citation type="submission" date="2022-07" db="EMBL/GenBank/DDBJ databases">
        <title>Enhanced cultured diversity of the mouse gut microbiota enables custom-made synthetic communities.</title>
        <authorList>
            <person name="Afrizal A."/>
        </authorList>
    </citation>
    <scope>NUCLEOTIDE SEQUENCE</scope>
    <source>
        <strain evidence="2">DSM 29482</strain>
    </source>
</reference>
<evidence type="ECO:0000256" key="1">
    <source>
        <dbReference type="SAM" id="MobiDB-lite"/>
    </source>
</evidence>
<evidence type="ECO:0000313" key="3">
    <source>
        <dbReference type="Proteomes" id="UP001142078"/>
    </source>
</evidence>
<gene>
    <name evidence="2" type="ORF">NSA23_01845</name>
</gene>
<dbReference type="EMBL" id="JANJZL010000001">
    <property type="protein sequence ID" value="MCR2042851.1"/>
    <property type="molecule type" value="Genomic_DNA"/>
</dbReference>
<dbReference type="Proteomes" id="UP001142078">
    <property type="component" value="Unassembled WGS sequence"/>
</dbReference>
<dbReference type="AlphaFoldDB" id="A0A9X2MFX4"/>
<dbReference type="OrthoDB" id="1707826at2"/>
<sequence length="98" mass="11262">MSENNDWIKIRSNKKRDGVPWELKIDMKGNVYVDGEPYDAANSKYKNLSIDVEQHNKISSGEETQKIIESSKKAEKGKTITIKDKESPDRKETTTVKF</sequence>
<comment type="caution">
    <text evidence="2">The sequence shown here is derived from an EMBL/GenBank/DDBJ whole genome shotgun (WGS) entry which is preliminary data.</text>
</comment>
<name>A0A9X2MFX4_9FIRM</name>
<feature type="region of interest" description="Disordered" evidence="1">
    <location>
        <begin position="71"/>
        <end position="98"/>
    </location>
</feature>
<dbReference type="RefSeq" id="WP_042681572.1">
    <property type="nucleotide sequence ID" value="NZ_CABKTM010000043.1"/>
</dbReference>
<protein>
    <submittedName>
        <fullName evidence="2">Uncharacterized protein</fullName>
    </submittedName>
</protein>